<accession>A0A9X2G5M5</accession>
<name>A0A9X2G5M5_9MICO</name>
<dbReference type="RefSeq" id="WP_253839634.1">
    <property type="nucleotide sequence ID" value="NZ_JAMTCS010000016.1"/>
</dbReference>
<dbReference type="AlphaFoldDB" id="A0A9X2G5M5"/>
<comment type="caution">
    <text evidence="1">The sequence shown here is derived from an EMBL/GenBank/DDBJ whole genome shotgun (WGS) entry which is preliminary data.</text>
</comment>
<proteinExistence type="predicted"/>
<keyword evidence="2" id="KW-1185">Reference proteome</keyword>
<dbReference type="Proteomes" id="UP001139493">
    <property type="component" value="Unassembled WGS sequence"/>
</dbReference>
<dbReference type="SUPFAM" id="SSF48452">
    <property type="entry name" value="TPR-like"/>
    <property type="match status" value="1"/>
</dbReference>
<dbReference type="InterPro" id="IPR011990">
    <property type="entry name" value="TPR-like_helical_dom_sf"/>
</dbReference>
<evidence type="ECO:0000313" key="1">
    <source>
        <dbReference type="EMBL" id="MCP2267239.1"/>
    </source>
</evidence>
<dbReference type="InterPro" id="IPR019734">
    <property type="entry name" value="TPR_rpt"/>
</dbReference>
<gene>
    <name evidence="1" type="ORF">APR03_004611</name>
</gene>
<evidence type="ECO:0000313" key="2">
    <source>
        <dbReference type="Proteomes" id="UP001139493"/>
    </source>
</evidence>
<organism evidence="1 2">
    <name type="scientific">Promicromonospora thailandica</name>
    <dbReference type="NCBI Taxonomy" id="765201"/>
    <lineage>
        <taxon>Bacteria</taxon>
        <taxon>Bacillati</taxon>
        <taxon>Actinomycetota</taxon>
        <taxon>Actinomycetes</taxon>
        <taxon>Micrococcales</taxon>
        <taxon>Promicromonosporaceae</taxon>
        <taxon>Promicromonospora</taxon>
    </lineage>
</organism>
<evidence type="ECO:0008006" key="3">
    <source>
        <dbReference type="Google" id="ProtNLM"/>
    </source>
</evidence>
<dbReference type="EMBL" id="JAMTCS010000016">
    <property type="protein sequence ID" value="MCP2267239.1"/>
    <property type="molecule type" value="Genomic_DNA"/>
</dbReference>
<sequence>MSRDLNTLGRVMAEAYERGGHAAAAPVAEAILARVGKWYLGTHPDALYLRARVRHVLSQAAADRGDHAAAREHVAAGFTAVRRAARLRDPRVAFETVLLLTARADLHLVAGDRAAALADYDAALATTDPLGHPMWWEGQVHARLGRGSALQEAGDLDGAERETRTALAVAAEHEPRLVSLCLDRLALLRRLAGAAAGPQAQAAEAIAATQLLDATRRAERARHAASLALEQGDADAAGRHLADAEQEFLEVGDERRAAAVAAVRAEAMRLRGDLTGAVAEAERAAERCRAVGDTAGEAEAYTVLGLALDDAGRSADALAAHDRARALVTGPAELVRVDVRRAVAAWNAAVYRFGETPGSAFAVAPGVLDRAIDIAVPCALAADAIRFGMPAGELRETWAREVSGRIVDSALQMLTVAHREEEILDLLEHVAASAVAEPLAAADHDRDLLAVPPRVRSLPGTASPIGWALDAVPERYGITARTDEEVDAW</sequence>
<reference evidence="1" key="1">
    <citation type="submission" date="2022-06" db="EMBL/GenBank/DDBJ databases">
        <title>Genomic Encyclopedia of Archaeal and Bacterial Type Strains, Phase II (KMG-II): from individual species to whole genera.</title>
        <authorList>
            <person name="Goeker M."/>
        </authorList>
    </citation>
    <scope>NUCLEOTIDE SEQUENCE</scope>
    <source>
        <strain evidence="1">DSM 26652</strain>
    </source>
</reference>
<dbReference type="SMART" id="SM00028">
    <property type="entry name" value="TPR"/>
    <property type="match status" value="3"/>
</dbReference>
<dbReference type="Gene3D" id="1.25.40.10">
    <property type="entry name" value="Tetratricopeptide repeat domain"/>
    <property type="match status" value="2"/>
</dbReference>
<protein>
    <recommendedName>
        <fullName evidence="3">Tetratricopeptide repeat protein</fullName>
    </recommendedName>
</protein>